<evidence type="ECO:0000313" key="5">
    <source>
        <dbReference type="Proteomes" id="UP000027002"/>
    </source>
</evidence>
<dbReference type="PANTHER" id="PTHR47256">
    <property type="entry name" value="ZN(II)2CYS6 TRANSCRIPTION FACTOR (EUROFUNG)-RELATED"/>
    <property type="match status" value="1"/>
</dbReference>
<dbReference type="PROSITE" id="PS50048">
    <property type="entry name" value="ZN2_CY6_FUNGAL_2"/>
    <property type="match status" value="1"/>
</dbReference>
<feature type="region of interest" description="Disordered" evidence="2">
    <location>
        <begin position="202"/>
        <end position="222"/>
    </location>
</feature>
<feature type="domain" description="Zn(2)-C6 fungal-type" evidence="3">
    <location>
        <begin position="44"/>
        <end position="74"/>
    </location>
</feature>
<evidence type="ECO:0000259" key="3">
    <source>
        <dbReference type="PROSITE" id="PS50048"/>
    </source>
</evidence>
<gene>
    <name evidence="4" type="ORF">UV8b_05563</name>
</gene>
<dbReference type="SUPFAM" id="SSF57701">
    <property type="entry name" value="Zn2/Cys6 DNA-binding domain"/>
    <property type="match status" value="1"/>
</dbReference>
<dbReference type="Pfam" id="PF00172">
    <property type="entry name" value="Zn_clus"/>
    <property type="match status" value="1"/>
</dbReference>
<keyword evidence="1" id="KW-0539">Nucleus</keyword>
<dbReference type="KEGG" id="uvi:66066340"/>
<dbReference type="InterPro" id="IPR053187">
    <property type="entry name" value="Notoamide_regulator"/>
</dbReference>
<organism evidence="4 5">
    <name type="scientific">Ustilaginoidea virens</name>
    <name type="common">Rice false smut fungus</name>
    <name type="synonym">Villosiclava virens</name>
    <dbReference type="NCBI Taxonomy" id="1159556"/>
    <lineage>
        <taxon>Eukaryota</taxon>
        <taxon>Fungi</taxon>
        <taxon>Dikarya</taxon>
        <taxon>Ascomycota</taxon>
        <taxon>Pezizomycotina</taxon>
        <taxon>Sordariomycetes</taxon>
        <taxon>Hypocreomycetidae</taxon>
        <taxon>Hypocreales</taxon>
        <taxon>Clavicipitaceae</taxon>
        <taxon>Ustilaginoidea</taxon>
    </lineage>
</organism>
<keyword evidence="5" id="KW-1185">Reference proteome</keyword>
<dbReference type="InterPro" id="IPR001138">
    <property type="entry name" value="Zn2Cys6_DnaBD"/>
</dbReference>
<dbReference type="AlphaFoldDB" id="A0A8E5HTF6"/>
<dbReference type="RefSeq" id="XP_042998993.1">
    <property type="nucleotide sequence ID" value="XM_043143060.1"/>
</dbReference>
<accession>A0A8E5HTF6</accession>
<dbReference type="PANTHER" id="PTHR47256:SF1">
    <property type="entry name" value="ZN(II)2CYS6 TRANSCRIPTION FACTOR (EUROFUNG)"/>
    <property type="match status" value="1"/>
</dbReference>
<dbReference type="InterPro" id="IPR036864">
    <property type="entry name" value="Zn2-C6_fun-type_DNA-bd_sf"/>
</dbReference>
<dbReference type="Gene3D" id="4.10.240.10">
    <property type="entry name" value="Zn(2)-C6 fungal-type DNA-binding domain"/>
    <property type="match status" value="1"/>
</dbReference>
<dbReference type="CDD" id="cd12148">
    <property type="entry name" value="fungal_TF_MHR"/>
    <property type="match status" value="1"/>
</dbReference>
<dbReference type="Proteomes" id="UP000027002">
    <property type="component" value="Chromosome 4"/>
</dbReference>
<dbReference type="EMBL" id="CP072756">
    <property type="protein sequence ID" value="QUC21320.1"/>
    <property type="molecule type" value="Genomic_DNA"/>
</dbReference>
<dbReference type="GO" id="GO:0008270">
    <property type="term" value="F:zinc ion binding"/>
    <property type="evidence" value="ECO:0007669"/>
    <property type="project" value="InterPro"/>
</dbReference>
<dbReference type="GO" id="GO:0000981">
    <property type="term" value="F:DNA-binding transcription factor activity, RNA polymerase II-specific"/>
    <property type="evidence" value="ECO:0007669"/>
    <property type="project" value="InterPro"/>
</dbReference>
<protein>
    <recommendedName>
        <fullName evidence="3">Zn(2)-C6 fungal-type domain-containing protein</fullName>
    </recommendedName>
</protein>
<dbReference type="PROSITE" id="PS00463">
    <property type="entry name" value="ZN2_CY6_FUNGAL_1"/>
    <property type="match status" value="1"/>
</dbReference>
<reference evidence="4" key="1">
    <citation type="submission" date="2020-03" db="EMBL/GenBank/DDBJ databases">
        <title>A mixture of massive structural variations and highly conserved coding sequences in Ustilaginoidea virens genome.</title>
        <authorList>
            <person name="Zhang K."/>
            <person name="Zhao Z."/>
            <person name="Zhang Z."/>
            <person name="Li Y."/>
            <person name="Hsiang T."/>
            <person name="Sun W."/>
        </authorList>
    </citation>
    <scope>NUCLEOTIDE SEQUENCE</scope>
    <source>
        <strain evidence="4">UV-8b</strain>
    </source>
</reference>
<proteinExistence type="predicted"/>
<dbReference type="CDD" id="cd00067">
    <property type="entry name" value="GAL4"/>
    <property type="match status" value="1"/>
</dbReference>
<sequence length="730" mass="82132">MSNRPSTFRYLVPKLDQAESRPTDPPPLQPTPSSCLKVPHTLVACDACRKRKVKCDGAKPKCSACVSRRQQCLYRTDLRVEMTELRNIAQDHNRVLELLRTAPPETVVALLRHLRGTESASATDDVIQPTLVPAHPHLHLDLHFRYPNAFPSLHPLEIEKFDLRLIDGSQQSSGFSRPRKRLRGADDFQGACSREEQLRLGNAGSASTRGEPHPASRPIASGPAHYVDSRLQSLNIRRWTSVLISNSFAARAISFYLSNEHPVLAVFEADLFLRDLVLGKGRFCSPLLVSALLAWSCATYGQFNPDAKAMSVLFLEEAKLRWIANQNQPPDVTAVSAAILLVLACNHHGMDRVGLLYLDSSAEMGLRLGLFDREGGEPPLDRFEDEEMRAAAAFAAWGAFGWHTLHCIYFRRKHRLKHAPSLPIPGEGDGLTLAHYMGTTFTWLSKFWRIVHDAFRDGYESYVQSPLHNAEAAYMNLLEWSRDLPESVARGPSCAHHVLIMHIWYQTAIMDIWRPFLSAGRQAGLRNFLLSEDNSPAAAYHASVRQLKRLVYQYRTRFETTNLTMLVTPGFLYLVNEVFRDSSCPDAQIYFILSVRGCLSIQPWCPGLSGIAKAFMSFAWRIDLFCKPGWTSGLIENIRQTIEEQDEHATYSSLYPIDLRVGHDGVEHGNMEVLANEFRRVATELNHRHKDAVQGVESEAAWKGDPRDLSLTLSVSYEEEATAFTDMTQG</sequence>
<evidence type="ECO:0000256" key="2">
    <source>
        <dbReference type="SAM" id="MobiDB-lite"/>
    </source>
</evidence>
<evidence type="ECO:0000313" key="4">
    <source>
        <dbReference type="EMBL" id="QUC21320.1"/>
    </source>
</evidence>
<dbReference type="GeneID" id="66066340"/>
<dbReference type="OrthoDB" id="10261408at2759"/>
<dbReference type="SMART" id="SM00066">
    <property type="entry name" value="GAL4"/>
    <property type="match status" value="1"/>
</dbReference>
<feature type="region of interest" description="Disordered" evidence="2">
    <location>
        <begin position="1"/>
        <end position="33"/>
    </location>
</feature>
<name>A0A8E5HTF6_USTVR</name>
<evidence type="ECO:0000256" key="1">
    <source>
        <dbReference type="ARBA" id="ARBA00023242"/>
    </source>
</evidence>